<dbReference type="Pfam" id="PF00251">
    <property type="entry name" value="Glyco_hydro_32N"/>
    <property type="match status" value="1"/>
</dbReference>
<dbReference type="Gene3D" id="2.115.10.20">
    <property type="entry name" value="Glycosyl hydrolase domain, family 43"/>
    <property type="match status" value="1"/>
</dbReference>
<evidence type="ECO:0000256" key="3">
    <source>
        <dbReference type="ARBA" id="ARBA00022801"/>
    </source>
</evidence>
<dbReference type="EC" id="3.2.1.26" evidence="2"/>
<evidence type="ECO:0000313" key="7">
    <source>
        <dbReference type="EMBL" id="SFR64529.1"/>
    </source>
</evidence>
<dbReference type="InterPro" id="IPR013148">
    <property type="entry name" value="Glyco_hydro_32_N"/>
</dbReference>
<evidence type="ECO:0000256" key="1">
    <source>
        <dbReference type="ARBA" id="ARBA00009902"/>
    </source>
</evidence>
<dbReference type="Pfam" id="PF08244">
    <property type="entry name" value="Glyco_hydro_32C"/>
    <property type="match status" value="1"/>
</dbReference>
<dbReference type="InterPro" id="IPR013320">
    <property type="entry name" value="ConA-like_dom_sf"/>
</dbReference>
<sequence length="702" mass="77053">MISCGGLAVETPHHVAHVSSTERDRDSDSDELALSDVDAETLRDYDVVWWHRTAALDGTARTDLDDARASLRAFVEDGGGLLLTHGAVEAAAELGIEACRPDVVETPTAETTGFLVRRQYEDHPIFDGIDALRPEGAPTDDAVSVLYDSVHPRDADALASRRVDGRDRPSEASVCSWSVGDGRVVGVGSGLAALETDVQKRLANNCASYAAGEGETPAVAGRPKGRAEFEELRETVADPNHRPAYHFTPPANWLNDPNGLVQWDGRYHLFYQYNPAGPFHDTIHWGHAVSDDLVSWTDEPIALFPDQEGPDETGVWSGCFVDDDGTPTVMYTGGAGKDQLPCLARADDDSLREWTKAPENPLVQSIPDDVGILQTADWDREFRDHCVWREDGTWYQIIGSGIDGEGGAALLFESEDLLEWEYRHPLLTGDWRATGPMWECPELLRFEDGAILHVSDYSKVAYFAGEYDESTHRFEPETEGLLDHGVFYAPQSFVDDDGRTLMFGWLKEDRDGASQWDAGWSGAMSLPRVVSLTEDGTLQYALPDELQTLRTDHHSFAGLSVSPGDSTTLSDVEGDALEVKLTVDAANTGEFGVVLRETPDGEERTVVRCNVRRRSVVVDRSQSSKSDAVNDGAQSMPITLDEDGTLSLHLYLDRSVLEVFANDAQALATRIYPTRADSTGVSVYATDTDVSFETLDIWHLDS</sequence>
<dbReference type="Gene3D" id="2.60.120.560">
    <property type="entry name" value="Exo-inulinase, domain 1"/>
    <property type="match status" value="1"/>
</dbReference>
<reference evidence="8" key="1">
    <citation type="submission" date="2016-10" db="EMBL/GenBank/DDBJ databases">
        <authorList>
            <person name="Varghese N."/>
            <person name="Submissions S."/>
        </authorList>
    </citation>
    <scope>NUCLEOTIDE SEQUENCE [LARGE SCALE GENOMIC DNA]</scope>
    <source>
        <strain evidence="8">CGMCC 1.8711</strain>
    </source>
</reference>
<evidence type="ECO:0000259" key="6">
    <source>
        <dbReference type="Pfam" id="PF08244"/>
    </source>
</evidence>
<name>A0A1I6ID37_9EURY</name>
<dbReference type="InterPro" id="IPR023296">
    <property type="entry name" value="Glyco_hydro_beta-prop_sf"/>
</dbReference>
<dbReference type="SUPFAM" id="SSF49899">
    <property type="entry name" value="Concanavalin A-like lectins/glucanases"/>
    <property type="match status" value="1"/>
</dbReference>
<evidence type="ECO:0000256" key="4">
    <source>
        <dbReference type="ARBA" id="ARBA00023295"/>
    </source>
</evidence>
<dbReference type="GO" id="GO:0004564">
    <property type="term" value="F:beta-fructofuranosidase activity"/>
    <property type="evidence" value="ECO:0007669"/>
    <property type="project" value="UniProtKB-EC"/>
</dbReference>
<dbReference type="Proteomes" id="UP000243250">
    <property type="component" value="Unassembled WGS sequence"/>
</dbReference>
<protein>
    <recommendedName>
        <fullName evidence="2">beta-fructofuranosidase</fullName>
        <ecNumber evidence="2">3.2.1.26</ecNumber>
    </recommendedName>
</protein>
<dbReference type="InterPro" id="IPR001362">
    <property type="entry name" value="Glyco_hydro_32"/>
</dbReference>
<keyword evidence="3" id="KW-0378">Hydrolase</keyword>
<dbReference type="PANTHER" id="PTHR43101">
    <property type="entry name" value="BETA-FRUCTOSIDASE"/>
    <property type="match status" value="1"/>
</dbReference>
<feature type="domain" description="Glycosyl hydrolase family 32 N-terminal" evidence="5">
    <location>
        <begin position="246"/>
        <end position="536"/>
    </location>
</feature>
<evidence type="ECO:0000256" key="2">
    <source>
        <dbReference type="ARBA" id="ARBA00012758"/>
    </source>
</evidence>
<gene>
    <name evidence="7" type="ORF">SAMN04488124_3057</name>
</gene>
<organism evidence="7 8">
    <name type="scientific">Halogeometricum limi</name>
    <dbReference type="NCBI Taxonomy" id="555875"/>
    <lineage>
        <taxon>Archaea</taxon>
        <taxon>Methanobacteriati</taxon>
        <taxon>Methanobacteriota</taxon>
        <taxon>Stenosarchaea group</taxon>
        <taxon>Halobacteria</taxon>
        <taxon>Halobacteriales</taxon>
        <taxon>Haloferacaceae</taxon>
        <taxon>Halogeometricum</taxon>
    </lineage>
</organism>
<evidence type="ECO:0000259" key="5">
    <source>
        <dbReference type="Pfam" id="PF00251"/>
    </source>
</evidence>
<dbReference type="RefSeq" id="WP_089882530.1">
    <property type="nucleotide sequence ID" value="NZ_FOYS01000005.1"/>
</dbReference>
<dbReference type="SUPFAM" id="SSF52317">
    <property type="entry name" value="Class I glutamine amidotransferase-like"/>
    <property type="match status" value="1"/>
</dbReference>
<dbReference type="GO" id="GO:0005975">
    <property type="term" value="P:carbohydrate metabolic process"/>
    <property type="evidence" value="ECO:0007669"/>
    <property type="project" value="InterPro"/>
</dbReference>
<comment type="similarity">
    <text evidence="1">Belongs to the glycosyl hydrolase 32 family.</text>
</comment>
<dbReference type="InterPro" id="IPR013189">
    <property type="entry name" value="Glyco_hydro_32_C"/>
</dbReference>
<accession>A0A1I6ID37</accession>
<proteinExistence type="inferred from homology"/>
<dbReference type="AlphaFoldDB" id="A0A1I6ID37"/>
<evidence type="ECO:0000313" key="8">
    <source>
        <dbReference type="Proteomes" id="UP000243250"/>
    </source>
</evidence>
<dbReference type="EMBL" id="FOYS01000005">
    <property type="protein sequence ID" value="SFR64529.1"/>
    <property type="molecule type" value="Genomic_DNA"/>
</dbReference>
<keyword evidence="4" id="KW-0326">Glycosidase</keyword>
<keyword evidence="8" id="KW-1185">Reference proteome</keyword>
<feature type="domain" description="Glycosyl hydrolase family 32 C-terminal" evidence="6">
    <location>
        <begin position="545"/>
        <end position="699"/>
    </location>
</feature>
<dbReference type="STRING" id="555875.SAMN04488124_3057"/>
<dbReference type="InterPro" id="IPR051214">
    <property type="entry name" value="GH32_Enzymes"/>
</dbReference>
<dbReference type="InterPro" id="IPR029062">
    <property type="entry name" value="Class_I_gatase-like"/>
</dbReference>
<dbReference type="CDD" id="cd08996">
    <property type="entry name" value="GH32_FFase"/>
    <property type="match status" value="1"/>
</dbReference>
<dbReference type="Gene3D" id="3.40.50.880">
    <property type="match status" value="1"/>
</dbReference>
<dbReference type="OrthoDB" id="166931at2157"/>
<dbReference type="InterPro" id="IPR018053">
    <property type="entry name" value="Glyco_hydro_32_AS"/>
</dbReference>
<dbReference type="PANTHER" id="PTHR43101:SF1">
    <property type="entry name" value="BETA-FRUCTOSIDASE"/>
    <property type="match status" value="1"/>
</dbReference>
<dbReference type="PROSITE" id="PS00609">
    <property type="entry name" value="GLYCOSYL_HYDROL_F32"/>
    <property type="match status" value="1"/>
</dbReference>
<dbReference type="SUPFAM" id="SSF75005">
    <property type="entry name" value="Arabinanase/levansucrase/invertase"/>
    <property type="match status" value="1"/>
</dbReference>
<dbReference type="SMART" id="SM00640">
    <property type="entry name" value="Glyco_32"/>
    <property type="match status" value="1"/>
</dbReference>